<organism evidence="3 4">
    <name type="scientific">Epicoccum nigrum</name>
    <name type="common">Soil fungus</name>
    <name type="synonym">Epicoccum purpurascens</name>
    <dbReference type="NCBI Taxonomy" id="105696"/>
    <lineage>
        <taxon>Eukaryota</taxon>
        <taxon>Fungi</taxon>
        <taxon>Dikarya</taxon>
        <taxon>Ascomycota</taxon>
        <taxon>Pezizomycotina</taxon>
        <taxon>Dothideomycetes</taxon>
        <taxon>Pleosporomycetidae</taxon>
        <taxon>Pleosporales</taxon>
        <taxon>Pleosporineae</taxon>
        <taxon>Didymellaceae</taxon>
        <taxon>Epicoccum</taxon>
    </lineage>
</organism>
<dbReference type="InterPro" id="IPR000182">
    <property type="entry name" value="GNAT_dom"/>
</dbReference>
<dbReference type="AlphaFoldDB" id="A0A1Y2MEX5"/>
<evidence type="ECO:0000256" key="1">
    <source>
        <dbReference type="SAM" id="MobiDB-lite"/>
    </source>
</evidence>
<reference evidence="3 4" key="1">
    <citation type="journal article" date="2017" name="Genome Announc.">
        <title>Genome sequence of the saprophytic ascomycete Epicoccum nigrum ICMP 19927 strain isolated from New Zealand.</title>
        <authorList>
            <person name="Fokin M."/>
            <person name="Fleetwood D."/>
            <person name="Weir B.S."/>
            <person name="Villas-Boas S.G."/>
        </authorList>
    </citation>
    <scope>NUCLEOTIDE SEQUENCE [LARGE SCALE GENOMIC DNA]</scope>
    <source>
        <strain evidence="3 4">ICMP 19927</strain>
    </source>
</reference>
<protein>
    <recommendedName>
        <fullName evidence="2">N-acetyltransferase domain-containing protein</fullName>
    </recommendedName>
</protein>
<dbReference type="Gene3D" id="3.40.630.30">
    <property type="match status" value="1"/>
</dbReference>
<dbReference type="PANTHER" id="PTHR43441">
    <property type="entry name" value="RIBOSOMAL-PROTEIN-SERINE ACETYLTRANSFERASE"/>
    <property type="match status" value="1"/>
</dbReference>
<evidence type="ECO:0000259" key="2">
    <source>
        <dbReference type="PROSITE" id="PS51186"/>
    </source>
</evidence>
<dbReference type="OMA" id="FGAPMQR"/>
<evidence type="ECO:0000313" key="4">
    <source>
        <dbReference type="Proteomes" id="UP000193240"/>
    </source>
</evidence>
<gene>
    <name evidence="3" type="ORF">B5807_00315</name>
</gene>
<feature type="domain" description="N-acetyltransferase" evidence="2">
    <location>
        <begin position="49"/>
        <end position="210"/>
    </location>
</feature>
<dbReference type="Proteomes" id="UP000193240">
    <property type="component" value="Unassembled WGS sequence"/>
</dbReference>
<dbReference type="PANTHER" id="PTHR43441:SF2">
    <property type="entry name" value="FAMILY ACETYLTRANSFERASE, PUTATIVE (AFU_ORTHOLOGUE AFUA_7G00850)-RELATED"/>
    <property type="match status" value="1"/>
</dbReference>
<proteinExistence type="predicted"/>
<accession>A0A1Y2MEX5</accession>
<dbReference type="FunFam" id="3.40.630.30:FF:000047">
    <property type="entry name" value="Acetyltransferase, GNAT family"/>
    <property type="match status" value="1"/>
</dbReference>
<sequence>MHGYKERTRTVLKGTSMAQHTDTAKLGRSIPDSPATAPSSNIEFSGQHVTIVHVSPDHASDLYDLLEGPDNKSLFDYLFDEPPNSAASLETQLTMKASSTNPWFYTLMLNATSVKPAKAVGMVSLMRMDLPNRVIEVGNILFTPALQRTPAATEAMYLLARYVFQELGFRRYEWKCNSLNTPSRRAAERLGFQYEGTFRQHMIVKGHNRDTVWFSMLDSDWPAVRSGFERWLGSLNFDSAGRQIKKLEDLRDAR</sequence>
<dbReference type="GO" id="GO:1990189">
    <property type="term" value="F:protein N-terminal-serine acetyltransferase activity"/>
    <property type="evidence" value="ECO:0007669"/>
    <property type="project" value="TreeGrafter"/>
</dbReference>
<dbReference type="Pfam" id="PF13302">
    <property type="entry name" value="Acetyltransf_3"/>
    <property type="match status" value="1"/>
</dbReference>
<dbReference type="InParanoid" id="A0A1Y2MEX5"/>
<dbReference type="EMBL" id="KZ107838">
    <property type="protein sequence ID" value="OSS54481.1"/>
    <property type="molecule type" value="Genomic_DNA"/>
</dbReference>
<name>A0A1Y2MEX5_EPING</name>
<dbReference type="FunCoup" id="A0A1Y2MEX5">
    <property type="interactions" value="661"/>
</dbReference>
<dbReference type="InterPro" id="IPR016181">
    <property type="entry name" value="Acyl_CoA_acyltransferase"/>
</dbReference>
<feature type="region of interest" description="Disordered" evidence="1">
    <location>
        <begin position="1"/>
        <end position="41"/>
    </location>
</feature>
<keyword evidence="4" id="KW-1185">Reference proteome</keyword>
<evidence type="ECO:0000313" key="3">
    <source>
        <dbReference type="EMBL" id="OSS54481.1"/>
    </source>
</evidence>
<dbReference type="SUPFAM" id="SSF55729">
    <property type="entry name" value="Acyl-CoA N-acyltransferases (Nat)"/>
    <property type="match status" value="1"/>
</dbReference>
<dbReference type="GO" id="GO:0008999">
    <property type="term" value="F:protein-N-terminal-alanine acetyltransferase activity"/>
    <property type="evidence" value="ECO:0007669"/>
    <property type="project" value="TreeGrafter"/>
</dbReference>
<dbReference type="PROSITE" id="PS51186">
    <property type="entry name" value="GNAT"/>
    <property type="match status" value="1"/>
</dbReference>
<dbReference type="InterPro" id="IPR051908">
    <property type="entry name" value="Ribosomal_N-acetyltransferase"/>
</dbReference>